<feature type="transmembrane region" description="Helical" evidence="7">
    <location>
        <begin position="6"/>
        <end position="23"/>
    </location>
</feature>
<feature type="transmembrane region" description="Helical" evidence="7">
    <location>
        <begin position="535"/>
        <end position="554"/>
    </location>
</feature>
<keyword evidence="5 7" id="KW-1133">Transmembrane helix</keyword>
<dbReference type="InterPro" id="IPR051679">
    <property type="entry name" value="DASS-Related_Transporters"/>
</dbReference>
<feature type="domain" description="RCK C-terminal" evidence="8">
    <location>
        <begin position="211"/>
        <end position="295"/>
    </location>
</feature>
<dbReference type="RefSeq" id="WP_014958091.1">
    <property type="nucleotide sequence ID" value="NZ_FNLL01000014.1"/>
</dbReference>
<dbReference type="Gene3D" id="3.30.70.1450">
    <property type="entry name" value="Regulator of K+ conductance, C-terminal domain"/>
    <property type="match status" value="2"/>
</dbReference>
<dbReference type="InterPro" id="IPR004680">
    <property type="entry name" value="Cit_transptr-like_dom"/>
</dbReference>
<evidence type="ECO:0000256" key="6">
    <source>
        <dbReference type="ARBA" id="ARBA00023136"/>
    </source>
</evidence>
<dbReference type="InterPro" id="IPR031312">
    <property type="entry name" value="Na/sul_symport_CS"/>
</dbReference>
<dbReference type="PROSITE" id="PS01271">
    <property type="entry name" value="NA_SULFATE"/>
    <property type="match status" value="1"/>
</dbReference>
<evidence type="ECO:0000256" key="5">
    <source>
        <dbReference type="ARBA" id="ARBA00022989"/>
    </source>
</evidence>
<evidence type="ECO:0000256" key="3">
    <source>
        <dbReference type="ARBA" id="ARBA00022692"/>
    </source>
</evidence>
<keyword evidence="3 7" id="KW-0812">Transmembrane</keyword>
<keyword evidence="4" id="KW-0677">Repeat</keyword>
<feature type="transmembrane region" description="Helical" evidence="7">
    <location>
        <begin position="32"/>
        <end position="49"/>
    </location>
</feature>
<feature type="transmembrane region" description="Helical" evidence="7">
    <location>
        <begin position="55"/>
        <end position="74"/>
    </location>
</feature>
<evidence type="ECO:0000259" key="8">
    <source>
        <dbReference type="PROSITE" id="PS51202"/>
    </source>
</evidence>
<dbReference type="Proteomes" id="UP000199608">
    <property type="component" value="Unassembled WGS sequence"/>
</dbReference>
<feature type="transmembrane region" description="Helical" evidence="7">
    <location>
        <begin position="184"/>
        <end position="204"/>
    </location>
</feature>
<comment type="subcellular location">
    <subcellularLocation>
        <location evidence="1">Membrane</location>
        <topology evidence="1">Multi-pass membrane protein</topology>
    </subcellularLocation>
</comment>
<dbReference type="GO" id="GO:0006813">
    <property type="term" value="P:potassium ion transport"/>
    <property type="evidence" value="ECO:0007669"/>
    <property type="project" value="InterPro"/>
</dbReference>
<dbReference type="AlphaFoldDB" id="A0A1H2JPS5"/>
<dbReference type="GO" id="GO:0005886">
    <property type="term" value="C:plasma membrane"/>
    <property type="evidence" value="ECO:0007669"/>
    <property type="project" value="TreeGrafter"/>
</dbReference>
<accession>A0A1H2JPS5</accession>
<dbReference type="InterPro" id="IPR006037">
    <property type="entry name" value="RCK_C"/>
</dbReference>
<reference evidence="10" key="1">
    <citation type="submission" date="2016-10" db="EMBL/GenBank/DDBJ databases">
        <authorList>
            <person name="Varghese N."/>
            <person name="Submissions S."/>
        </authorList>
    </citation>
    <scope>NUCLEOTIDE SEQUENCE [LARGE SCALE GENOMIC DNA]</scope>
    <source>
        <strain evidence="10">DSM 3384</strain>
    </source>
</reference>
<feature type="transmembrane region" description="Helical" evidence="7">
    <location>
        <begin position="494"/>
        <end position="523"/>
    </location>
</feature>
<protein>
    <submittedName>
        <fullName evidence="9">Di-and tricarboxylate transporter</fullName>
    </submittedName>
</protein>
<feature type="transmembrane region" description="Helical" evidence="7">
    <location>
        <begin position="143"/>
        <end position="164"/>
    </location>
</feature>
<gene>
    <name evidence="9" type="ORF">SAMN04487931_1142</name>
</gene>
<feature type="transmembrane region" description="Helical" evidence="7">
    <location>
        <begin position="407"/>
        <end position="435"/>
    </location>
</feature>
<evidence type="ECO:0000256" key="1">
    <source>
        <dbReference type="ARBA" id="ARBA00004141"/>
    </source>
</evidence>
<name>A0A1H2JPS5_9BACT</name>
<evidence type="ECO:0000256" key="4">
    <source>
        <dbReference type="ARBA" id="ARBA00022737"/>
    </source>
</evidence>
<keyword evidence="10" id="KW-1185">Reference proteome</keyword>
<dbReference type="SUPFAM" id="SSF116726">
    <property type="entry name" value="TrkA C-terminal domain-like"/>
    <property type="match status" value="2"/>
</dbReference>
<dbReference type="PANTHER" id="PTHR43652">
    <property type="entry name" value="BASIC AMINO ACID ANTIPORTER YFCC-RELATED"/>
    <property type="match status" value="1"/>
</dbReference>
<dbReference type="InterPro" id="IPR036721">
    <property type="entry name" value="RCK_C_sf"/>
</dbReference>
<evidence type="ECO:0000313" key="9">
    <source>
        <dbReference type="EMBL" id="SDU58146.1"/>
    </source>
</evidence>
<organism evidence="9 10">
    <name type="scientific">Desulfobacula phenolica</name>
    <dbReference type="NCBI Taxonomy" id="90732"/>
    <lineage>
        <taxon>Bacteria</taxon>
        <taxon>Pseudomonadati</taxon>
        <taxon>Thermodesulfobacteriota</taxon>
        <taxon>Desulfobacteria</taxon>
        <taxon>Desulfobacterales</taxon>
        <taxon>Desulfobacteraceae</taxon>
        <taxon>Desulfobacula</taxon>
    </lineage>
</organism>
<dbReference type="PROSITE" id="PS51202">
    <property type="entry name" value="RCK_C"/>
    <property type="match status" value="1"/>
</dbReference>
<proteinExistence type="predicted"/>
<sequence length="596" mass="64715">MPELNLDIIVVTAILIASLSLLITEKIAVDKTAIGIMVALAITGILSPGETISGFANPAVITVGAMFLLSHGLIRTGAVGFISERILHFSKGNKTRAVFLILSTVALASAFINNTPVVVLFIPIVMGLSCECDFSPSKLLIPLSYVSILAGTCTLIGTSTNIIVSDLSTQFGFEPLSMFELSQVGIPIAIIGIVFLIFISPRILPGRTAPVCELDETKSNRYIAELIVSQNSPLIGEEHIIEYAREQLGLSVIEVFRNGNIFDPVRSPLTVKQEDILLVKGSAEDIVSCLKKQIMELAHGEENMAFGHGLKDDLIVELIVPPMSGLLREKLLSTELQNDPEIKIIAIRTRRHHYSYRKITTVKLKVGDTILVRCPREKLSKIRNSNEFIVIEDIHYSMIDTEKARMAALIFVGVVFCASTGLADILVCSLAGVFLMTLTNCLRLKDAYRSLESEVLLLIVGTIALGVAMQKTGATQLYADAFLSLFDGKSPHAVLLGVIFLSSFCTHILSNNATAVLLLPIAVTTAASFGVDPRPFIIGICFGASACFATPIGYQTNLLVYGPGRYRFSDYIKIGLPLNIIVIVLSSILIPFFWPF</sequence>
<feature type="transmembrane region" description="Helical" evidence="7">
    <location>
        <begin position="455"/>
        <end position="473"/>
    </location>
</feature>
<keyword evidence="2" id="KW-0813">Transport</keyword>
<evidence type="ECO:0000313" key="10">
    <source>
        <dbReference type="Proteomes" id="UP000199608"/>
    </source>
</evidence>
<dbReference type="Pfam" id="PF03600">
    <property type="entry name" value="CitMHS"/>
    <property type="match status" value="1"/>
</dbReference>
<dbReference type="EMBL" id="FNLL01000014">
    <property type="protein sequence ID" value="SDU58146.1"/>
    <property type="molecule type" value="Genomic_DNA"/>
</dbReference>
<dbReference type="GO" id="GO:0008324">
    <property type="term" value="F:monoatomic cation transmembrane transporter activity"/>
    <property type="evidence" value="ECO:0007669"/>
    <property type="project" value="InterPro"/>
</dbReference>
<dbReference type="PANTHER" id="PTHR43652:SF2">
    <property type="entry name" value="BASIC AMINO ACID ANTIPORTER YFCC-RELATED"/>
    <property type="match status" value="1"/>
</dbReference>
<evidence type="ECO:0000256" key="2">
    <source>
        <dbReference type="ARBA" id="ARBA00022448"/>
    </source>
</evidence>
<feature type="transmembrane region" description="Helical" evidence="7">
    <location>
        <begin position="574"/>
        <end position="594"/>
    </location>
</feature>
<evidence type="ECO:0000256" key="7">
    <source>
        <dbReference type="SAM" id="Phobius"/>
    </source>
</evidence>
<keyword evidence="6 7" id="KW-0472">Membrane</keyword>